<evidence type="ECO:0000256" key="3">
    <source>
        <dbReference type="ARBA" id="ARBA00008435"/>
    </source>
</evidence>
<dbReference type="CDD" id="cd18788">
    <property type="entry name" value="SF2_C_XPD"/>
    <property type="match status" value="1"/>
</dbReference>
<dbReference type="STRING" id="296587.C1FHR8"/>
<dbReference type="InterPro" id="IPR006555">
    <property type="entry name" value="ATP-dep_Helicase_C"/>
</dbReference>
<evidence type="ECO:0000256" key="2">
    <source>
        <dbReference type="ARBA" id="ARBA00004123"/>
    </source>
</evidence>
<keyword evidence="8" id="KW-0067">ATP-binding</keyword>
<gene>
    <name evidence="15" type="ORF">MICPUN_85702</name>
</gene>
<protein>
    <recommendedName>
        <fullName evidence="14">Helicase ATP-binding domain-containing protein</fullName>
    </recommendedName>
</protein>
<dbReference type="GO" id="GO:0005524">
    <property type="term" value="F:ATP binding"/>
    <property type="evidence" value="ECO:0007669"/>
    <property type="project" value="UniProtKB-KW"/>
</dbReference>
<evidence type="ECO:0000259" key="14">
    <source>
        <dbReference type="PROSITE" id="PS51193"/>
    </source>
</evidence>
<dbReference type="eggNOG" id="KOG1133">
    <property type="taxonomic scope" value="Eukaryota"/>
</dbReference>
<dbReference type="SMART" id="SM00488">
    <property type="entry name" value="DEXDc2"/>
    <property type="match status" value="1"/>
</dbReference>
<keyword evidence="9" id="KW-0408">Iron</keyword>
<dbReference type="SUPFAM" id="SSF52540">
    <property type="entry name" value="P-loop containing nucleoside triphosphate hydrolases"/>
    <property type="match status" value="1"/>
</dbReference>
<evidence type="ECO:0000256" key="10">
    <source>
        <dbReference type="ARBA" id="ARBA00023014"/>
    </source>
</evidence>
<dbReference type="GO" id="GO:0016818">
    <property type="term" value="F:hydrolase activity, acting on acid anhydrides, in phosphorus-containing anhydrides"/>
    <property type="evidence" value="ECO:0007669"/>
    <property type="project" value="InterPro"/>
</dbReference>
<dbReference type="PROSITE" id="PS51193">
    <property type="entry name" value="HELICASE_ATP_BIND_2"/>
    <property type="match status" value="1"/>
</dbReference>
<evidence type="ECO:0000256" key="5">
    <source>
        <dbReference type="ARBA" id="ARBA00022741"/>
    </source>
</evidence>
<comment type="similarity">
    <text evidence="3">Belongs to the DEAD box helicase family. DEAH subfamily. DDX11/CHL1 sub-subfamily.</text>
</comment>
<feature type="region of interest" description="Disordered" evidence="13">
    <location>
        <begin position="227"/>
        <end position="260"/>
    </location>
</feature>
<dbReference type="GO" id="GO:0034085">
    <property type="term" value="P:establishment of sister chromatid cohesion"/>
    <property type="evidence" value="ECO:0007669"/>
    <property type="project" value="TreeGrafter"/>
</dbReference>
<keyword evidence="11" id="KW-0413">Isomerase</keyword>
<dbReference type="Pfam" id="PF06733">
    <property type="entry name" value="DEAD_2"/>
    <property type="match status" value="1"/>
</dbReference>
<evidence type="ECO:0000313" key="16">
    <source>
        <dbReference type="Proteomes" id="UP000002009"/>
    </source>
</evidence>
<dbReference type="InterPro" id="IPR045028">
    <property type="entry name" value="DinG/Rad3-like"/>
</dbReference>
<evidence type="ECO:0000256" key="8">
    <source>
        <dbReference type="ARBA" id="ARBA00022840"/>
    </source>
</evidence>
<feature type="compositionally biased region" description="Low complexity" evidence="13">
    <location>
        <begin position="53"/>
        <end position="66"/>
    </location>
</feature>
<evidence type="ECO:0000313" key="15">
    <source>
        <dbReference type="EMBL" id="ACO70149.1"/>
    </source>
</evidence>
<dbReference type="GO" id="GO:0005634">
    <property type="term" value="C:nucleus"/>
    <property type="evidence" value="ECO:0007669"/>
    <property type="project" value="UniProtKB-SubCell"/>
</dbReference>
<dbReference type="GeneID" id="8246887"/>
<feature type="compositionally biased region" description="Basic and acidic residues" evidence="13">
    <location>
        <begin position="67"/>
        <end position="79"/>
    </location>
</feature>
<dbReference type="Pfam" id="PF13307">
    <property type="entry name" value="Helicase_C_2"/>
    <property type="match status" value="1"/>
</dbReference>
<proteinExistence type="inferred from homology"/>
<evidence type="ECO:0000256" key="6">
    <source>
        <dbReference type="ARBA" id="ARBA00022801"/>
    </source>
</evidence>
<name>C1FHR8_MICCC</name>
<keyword evidence="6" id="KW-0378">Hydrolase</keyword>
<keyword evidence="5" id="KW-0547">Nucleotide-binding</keyword>
<keyword evidence="16" id="KW-1185">Reference proteome</keyword>
<keyword evidence="10" id="KW-0411">Iron-sulfur</keyword>
<organism evidence="15 16">
    <name type="scientific">Micromonas commoda (strain RCC299 / NOUM17 / CCMP2709)</name>
    <name type="common">Picoplanktonic green alga</name>
    <dbReference type="NCBI Taxonomy" id="296587"/>
    <lineage>
        <taxon>Eukaryota</taxon>
        <taxon>Viridiplantae</taxon>
        <taxon>Chlorophyta</taxon>
        <taxon>Mamiellophyceae</taxon>
        <taxon>Mamiellales</taxon>
        <taxon>Mamiellaceae</taxon>
        <taxon>Micromonas</taxon>
    </lineage>
</organism>
<dbReference type="PANTHER" id="PTHR11472">
    <property type="entry name" value="DNA REPAIR DEAD HELICASE RAD3/XP-D SUBFAMILY MEMBER"/>
    <property type="match status" value="1"/>
</dbReference>
<evidence type="ECO:0000256" key="12">
    <source>
        <dbReference type="ARBA" id="ARBA00023242"/>
    </source>
</evidence>
<dbReference type="GO" id="GO:0051536">
    <property type="term" value="F:iron-sulfur cluster binding"/>
    <property type="evidence" value="ECO:0007669"/>
    <property type="project" value="UniProtKB-KW"/>
</dbReference>
<dbReference type="GO" id="GO:0006139">
    <property type="term" value="P:nucleobase-containing compound metabolic process"/>
    <property type="evidence" value="ECO:0007669"/>
    <property type="project" value="InterPro"/>
</dbReference>
<evidence type="ECO:0000256" key="9">
    <source>
        <dbReference type="ARBA" id="ARBA00023004"/>
    </source>
</evidence>
<feature type="region of interest" description="Disordered" evidence="13">
    <location>
        <begin position="119"/>
        <end position="152"/>
    </location>
</feature>
<dbReference type="AlphaFoldDB" id="C1FHR8"/>
<dbReference type="InterPro" id="IPR027417">
    <property type="entry name" value="P-loop_NTPase"/>
</dbReference>
<keyword evidence="4" id="KW-0479">Metal-binding</keyword>
<evidence type="ECO:0000256" key="11">
    <source>
        <dbReference type="ARBA" id="ARBA00023235"/>
    </source>
</evidence>
<dbReference type="PANTHER" id="PTHR11472:SF41">
    <property type="entry name" value="ATP-DEPENDENT DNA HELICASE DDX11-RELATED"/>
    <property type="match status" value="1"/>
</dbReference>
<dbReference type="GO" id="GO:0003677">
    <property type="term" value="F:DNA binding"/>
    <property type="evidence" value="ECO:0007669"/>
    <property type="project" value="InterPro"/>
</dbReference>
<dbReference type="SMART" id="SM00491">
    <property type="entry name" value="HELICc2"/>
    <property type="match status" value="1"/>
</dbReference>
<evidence type="ECO:0000256" key="7">
    <source>
        <dbReference type="ARBA" id="ARBA00022806"/>
    </source>
</evidence>
<dbReference type="InParanoid" id="C1FHR8"/>
<dbReference type="FunCoup" id="C1FHR8">
    <property type="interactions" value="1329"/>
</dbReference>
<feature type="compositionally biased region" description="Basic and acidic residues" evidence="13">
    <location>
        <begin position="227"/>
        <end position="237"/>
    </location>
</feature>
<dbReference type="Proteomes" id="UP000002009">
    <property type="component" value="Chromosome 10"/>
</dbReference>
<feature type="compositionally biased region" description="Basic and acidic residues" evidence="13">
    <location>
        <begin position="246"/>
        <end position="255"/>
    </location>
</feature>
<dbReference type="GO" id="GO:0003678">
    <property type="term" value="F:DNA helicase activity"/>
    <property type="evidence" value="ECO:0007669"/>
    <property type="project" value="InterPro"/>
</dbReference>
<evidence type="ECO:0000256" key="1">
    <source>
        <dbReference type="ARBA" id="ARBA00001966"/>
    </source>
</evidence>
<dbReference type="GO" id="GO:0046872">
    <property type="term" value="F:metal ion binding"/>
    <property type="evidence" value="ECO:0007669"/>
    <property type="project" value="UniProtKB-KW"/>
</dbReference>
<dbReference type="InterPro" id="IPR006554">
    <property type="entry name" value="Helicase-like_DEXD_c2"/>
</dbReference>
<comment type="cofactor">
    <cofactor evidence="1">
        <name>[4Fe-4S] cluster</name>
        <dbReference type="ChEBI" id="CHEBI:49883"/>
    </cofactor>
</comment>
<dbReference type="KEGG" id="mis:MICPUN_85702"/>
<feature type="region of interest" description="Disordered" evidence="13">
    <location>
        <begin position="43"/>
        <end position="79"/>
    </location>
</feature>
<dbReference type="NCBIfam" id="TIGR00604">
    <property type="entry name" value="rad3"/>
    <property type="match status" value="1"/>
</dbReference>
<dbReference type="Gene3D" id="3.40.50.300">
    <property type="entry name" value="P-loop containing nucleotide triphosphate hydrolases"/>
    <property type="match status" value="3"/>
</dbReference>
<feature type="domain" description="Helicase ATP-binding" evidence="14">
    <location>
        <begin position="1"/>
        <end position="394"/>
    </location>
</feature>
<dbReference type="InterPro" id="IPR010614">
    <property type="entry name" value="RAD3-like_helicase_DEAD"/>
</dbReference>
<dbReference type="EMBL" id="CP001576">
    <property type="protein sequence ID" value="ACO70149.1"/>
    <property type="molecule type" value="Genomic_DNA"/>
</dbReference>
<keyword evidence="7" id="KW-0347">Helicase</keyword>
<evidence type="ECO:0000256" key="13">
    <source>
        <dbReference type="SAM" id="MobiDB-lite"/>
    </source>
</evidence>
<keyword evidence="12" id="KW-0539">Nucleus</keyword>
<dbReference type="OrthoDB" id="267079at2759"/>
<dbReference type="InterPro" id="IPR014013">
    <property type="entry name" value="Helic_SF1/SF2_ATP-bd_DinG/Rad3"/>
</dbReference>
<comment type="subcellular location">
    <subcellularLocation>
        <location evidence="2">Nucleus</location>
    </subcellularLocation>
</comment>
<reference evidence="15 16" key="1">
    <citation type="journal article" date="2009" name="Science">
        <title>Green evolution and dynamic adaptations revealed by genomes of the marine picoeukaryotes Micromonas.</title>
        <authorList>
            <person name="Worden A.Z."/>
            <person name="Lee J.H."/>
            <person name="Mock T."/>
            <person name="Rouze P."/>
            <person name="Simmons M.P."/>
            <person name="Aerts A.L."/>
            <person name="Allen A.E."/>
            <person name="Cuvelier M.L."/>
            <person name="Derelle E."/>
            <person name="Everett M.V."/>
            <person name="Foulon E."/>
            <person name="Grimwood J."/>
            <person name="Gundlach H."/>
            <person name="Henrissat B."/>
            <person name="Napoli C."/>
            <person name="McDonald S.M."/>
            <person name="Parker M.S."/>
            <person name="Rombauts S."/>
            <person name="Salamov A."/>
            <person name="Von Dassow P."/>
            <person name="Badger J.H."/>
            <person name="Coutinho P.M."/>
            <person name="Demir E."/>
            <person name="Dubchak I."/>
            <person name="Gentemann C."/>
            <person name="Eikrem W."/>
            <person name="Gready J.E."/>
            <person name="John U."/>
            <person name="Lanier W."/>
            <person name="Lindquist E.A."/>
            <person name="Lucas S."/>
            <person name="Mayer K.F."/>
            <person name="Moreau H."/>
            <person name="Not F."/>
            <person name="Otillar R."/>
            <person name="Panaud O."/>
            <person name="Pangilinan J."/>
            <person name="Paulsen I."/>
            <person name="Piegu B."/>
            <person name="Poliakov A."/>
            <person name="Robbens S."/>
            <person name="Schmutz J."/>
            <person name="Toulza E."/>
            <person name="Wyss T."/>
            <person name="Zelensky A."/>
            <person name="Zhou K."/>
            <person name="Armbrust E.V."/>
            <person name="Bhattacharya D."/>
            <person name="Goodenough U.W."/>
            <person name="Van de Peer Y."/>
            <person name="Grigoriev I.V."/>
        </authorList>
    </citation>
    <scope>NUCLEOTIDE SEQUENCE [LARGE SCALE GENOMIC DNA]</scope>
    <source>
        <strain evidence="16">RCC299 / NOUM17</strain>
    </source>
</reference>
<evidence type="ECO:0000256" key="4">
    <source>
        <dbReference type="ARBA" id="ARBA00022723"/>
    </source>
</evidence>
<dbReference type="RefSeq" id="XP_002508891.1">
    <property type="nucleotide sequence ID" value="XM_002508845.1"/>
</dbReference>
<dbReference type="InterPro" id="IPR013020">
    <property type="entry name" value="Rad3/Chl1-like"/>
</dbReference>
<accession>C1FHR8</accession>
<sequence length="915" mass="96877">MRGLYRTLERGGIGVFESPTGTGKTLSVLCSALQWLEDHRRRMERGEGGAGGDPFAAGGANGGSAATRKDDDEPDWLRDYEKDKSARDFAERMKRRLERRRNARRAAAAVDAAFFAGQKHDERDDRGVRKKRARRAGAAPVKLGHDSDSDDDSHAPLQVIFCSRTHSQLTQVVGELNRTSFGGEDGTVNAVAVASRAQLCVNPEARAAAGASAARLNERCLELGKPKAKGERARKGGEGGGVGGRDGADGADKPRPAAGSGCPYLKKRHAAVADLADAALAAPMDIEDLAAAGTRHRACAYYAARKALPRADLVFAPYASLLHKETRESLGINLKGSVVVFDEAHNLVEAVHGAHGSVLTGKQCEAVHAMVTAYVDRFYTRLAVGNLRHLKTLGALARGFAAALGTDKGTGAKNSSNDSSNAAAAAIGEVKSLNDFLFQCGADNVNFFALRRYLRESKIAHKIAGYGEHDDAALGVGVVSDKQTSANHTSANDQAPRQPRVGSVHALAAFVSALASADADGRVLVERGGEFGGRLKFVLLDAAARFKQIVDDARAVVLVGGTLAPIPELAAQLFPDAVPEEDGTFEGANDEKSSAVQHGKIPRTLTTLSCGHVVPRDALLPLAVARGPSGRALDYSFGSRSAPEAIDELGRLLANACRVAPGGVVVFFPSFAYADDVYDRWVKTGVNSEIARHKAIFREPRAAAKVEKVLRDFATSVRNGEERRRAAVAAHSGVSENGSVGSSGVPAGRTGAVMLCVCGGKLSEGINFKDELGRLVVMVGLPYANPEEPELKARMRHLDLSDRKVGSAAEPTAGGKSRGRAYYEALCMRAVNQSVGRAIRHVGDYAAIVFVDGRYAPPGAETGRMPPLGVSSQLPEWIQERLVIPRGYGEVQSGLVRFFRAHAEKERAGASSGGG</sequence>
<dbReference type="OMA" id="QTHQFRD"/>